<keyword evidence="1" id="KW-0732">Signal</keyword>
<dbReference type="InterPro" id="IPR000259">
    <property type="entry name" value="Adhesion_dom_fimbrial"/>
</dbReference>
<feature type="signal peptide" evidence="1">
    <location>
        <begin position="1"/>
        <end position="25"/>
    </location>
</feature>
<dbReference type="InterPro" id="IPR050263">
    <property type="entry name" value="Bact_Fimbrial_Adh_Pro"/>
</dbReference>
<name>A0AAI9DEZ2_PROST</name>
<accession>A0AAI9DEZ2</accession>
<dbReference type="PANTHER" id="PTHR33420:SF26">
    <property type="entry name" value="FIMBRIAL SUBUNIT"/>
    <property type="match status" value="1"/>
</dbReference>
<dbReference type="AlphaFoldDB" id="A0AAI9DEZ2"/>
<dbReference type="PANTHER" id="PTHR33420">
    <property type="entry name" value="FIMBRIAL SUBUNIT ELFA-RELATED"/>
    <property type="match status" value="1"/>
</dbReference>
<dbReference type="InterPro" id="IPR008966">
    <property type="entry name" value="Adhesion_dom_sf"/>
</dbReference>
<feature type="domain" description="Fimbrial-type adhesion" evidence="2">
    <location>
        <begin position="30"/>
        <end position="187"/>
    </location>
</feature>
<protein>
    <submittedName>
        <fullName evidence="3">Fimbrial protein</fullName>
    </submittedName>
</protein>
<comment type="caution">
    <text evidence="3">The sequence shown here is derived from an EMBL/GenBank/DDBJ whole genome shotgun (WGS) entry which is preliminary data.</text>
</comment>
<dbReference type="GO" id="GO:0043709">
    <property type="term" value="P:cell adhesion involved in single-species biofilm formation"/>
    <property type="evidence" value="ECO:0007669"/>
    <property type="project" value="TreeGrafter"/>
</dbReference>
<evidence type="ECO:0000256" key="1">
    <source>
        <dbReference type="SAM" id="SignalP"/>
    </source>
</evidence>
<dbReference type="InterPro" id="IPR036937">
    <property type="entry name" value="Adhesion_dom_fimbrial_sf"/>
</dbReference>
<reference evidence="3" key="1">
    <citation type="submission" date="2024-02" db="EMBL/GenBank/DDBJ databases">
        <authorList>
            <consortium name="Clinical and Environmental Microbiology Branch: Whole genome sequencing antimicrobial resistance pathogens in the healthcare setting"/>
        </authorList>
    </citation>
    <scope>NUCLEOTIDE SEQUENCE</scope>
    <source>
        <strain evidence="3">2021GO-0154</strain>
    </source>
</reference>
<organism evidence="3">
    <name type="scientific">Providencia stuartii</name>
    <dbReference type="NCBI Taxonomy" id="588"/>
    <lineage>
        <taxon>Bacteria</taxon>
        <taxon>Pseudomonadati</taxon>
        <taxon>Pseudomonadota</taxon>
        <taxon>Gammaproteobacteria</taxon>
        <taxon>Enterobacterales</taxon>
        <taxon>Morganellaceae</taxon>
        <taxon>Providencia</taxon>
    </lineage>
</organism>
<dbReference type="Pfam" id="PF00419">
    <property type="entry name" value="Fimbrial"/>
    <property type="match status" value="1"/>
</dbReference>
<proteinExistence type="predicted"/>
<dbReference type="GO" id="GO:0009289">
    <property type="term" value="C:pilus"/>
    <property type="evidence" value="ECO:0007669"/>
    <property type="project" value="InterPro"/>
</dbReference>
<dbReference type="Gene3D" id="2.60.40.1090">
    <property type="entry name" value="Fimbrial-type adhesion domain"/>
    <property type="match status" value="1"/>
</dbReference>
<evidence type="ECO:0000313" key="3">
    <source>
        <dbReference type="EMBL" id="EMJ5135956.1"/>
    </source>
</evidence>
<evidence type="ECO:0000259" key="2">
    <source>
        <dbReference type="Pfam" id="PF00419"/>
    </source>
</evidence>
<feature type="chain" id="PRO_5042490818" evidence="1">
    <location>
        <begin position="26"/>
        <end position="188"/>
    </location>
</feature>
<gene>
    <name evidence="3" type="ORF">RG298_003734</name>
</gene>
<sequence length="188" mass="19467">MMMSNRRLAAGLLALSGLLPLMAQAVEVNFTGNFIDNPPCDVAGPDGPNQPIKVPFGELGITKIDTVNADGGMTSNKTDYGRQDFTLTLSCGTGLGNAVALYLSYAAQTGMTAPFDTSGQTLQTSEPGLGVRLYHQGVIVPPNSGTKITMSDNGVSTLPLYAVPVKSASVTVSEGAFTASASVEMNYP</sequence>
<dbReference type="SUPFAM" id="SSF49401">
    <property type="entry name" value="Bacterial adhesins"/>
    <property type="match status" value="1"/>
</dbReference>
<dbReference type="EMBL" id="ABMABF030000015">
    <property type="protein sequence ID" value="EMJ5135956.1"/>
    <property type="molecule type" value="Genomic_DNA"/>
</dbReference>